<name>A0ABT4CWC9_9CLOT</name>
<evidence type="ECO:0000256" key="3">
    <source>
        <dbReference type="ARBA" id="ARBA00004496"/>
    </source>
</evidence>
<evidence type="ECO:0000256" key="1">
    <source>
        <dbReference type="ARBA" id="ARBA00001974"/>
    </source>
</evidence>
<evidence type="ECO:0000256" key="14">
    <source>
        <dbReference type="ARBA" id="ARBA00023316"/>
    </source>
</evidence>
<dbReference type="InterPro" id="IPR016166">
    <property type="entry name" value="FAD-bd_PCMH"/>
</dbReference>
<keyword evidence="6 16" id="KW-0132">Cell division</keyword>
<keyword evidence="10 16" id="KW-0133">Cell shape</keyword>
<dbReference type="PANTHER" id="PTHR21071:SF4">
    <property type="entry name" value="UDP-N-ACETYLENOLPYRUVOYLGLUCOSAMINE REDUCTASE"/>
    <property type="match status" value="1"/>
</dbReference>
<comment type="caution">
    <text evidence="18">The sequence shown here is derived from an EMBL/GenBank/DDBJ whole genome shotgun (WGS) entry which is preliminary data.</text>
</comment>
<dbReference type="GO" id="GO:0008762">
    <property type="term" value="F:UDP-N-acetylmuramate dehydrogenase activity"/>
    <property type="evidence" value="ECO:0007669"/>
    <property type="project" value="UniProtKB-EC"/>
</dbReference>
<reference evidence="18" key="1">
    <citation type="submission" date="2022-12" db="EMBL/GenBank/DDBJ databases">
        <authorList>
            <person name="Wang J."/>
        </authorList>
    </citation>
    <scope>NUCLEOTIDE SEQUENCE</scope>
    <source>
        <strain evidence="18">HY-45-18</strain>
    </source>
</reference>
<dbReference type="Gene3D" id="3.30.465.10">
    <property type="match status" value="1"/>
</dbReference>
<evidence type="ECO:0000256" key="11">
    <source>
        <dbReference type="ARBA" id="ARBA00022984"/>
    </source>
</evidence>
<dbReference type="Gene3D" id="3.30.43.10">
    <property type="entry name" value="Uridine Diphospho-n-acetylenolpyruvylglucosamine Reductase, domain 2"/>
    <property type="match status" value="1"/>
</dbReference>
<dbReference type="InterPro" id="IPR036318">
    <property type="entry name" value="FAD-bd_PCMH-like_sf"/>
</dbReference>
<dbReference type="SUPFAM" id="SSF56176">
    <property type="entry name" value="FAD-binding/transporter-associated domain-like"/>
    <property type="match status" value="1"/>
</dbReference>
<dbReference type="SUPFAM" id="SSF56194">
    <property type="entry name" value="Uridine diphospho-N-Acetylenolpyruvylglucosamine reductase, MurB, C-terminal domain"/>
    <property type="match status" value="1"/>
</dbReference>
<comment type="pathway">
    <text evidence="4 16">Cell wall biogenesis; peptidoglycan biosynthesis.</text>
</comment>
<evidence type="ECO:0000256" key="4">
    <source>
        <dbReference type="ARBA" id="ARBA00004752"/>
    </source>
</evidence>
<comment type="cofactor">
    <cofactor evidence="1 16">
        <name>FAD</name>
        <dbReference type="ChEBI" id="CHEBI:57692"/>
    </cofactor>
</comment>
<gene>
    <name evidence="16 18" type="primary">murB</name>
    <name evidence="18" type="ORF">OW763_02850</name>
</gene>
<dbReference type="Proteomes" id="UP001078443">
    <property type="component" value="Unassembled WGS sequence"/>
</dbReference>
<comment type="catalytic activity">
    <reaction evidence="15 16">
        <text>UDP-N-acetyl-alpha-D-muramate + NADP(+) = UDP-N-acetyl-3-O-(1-carboxyvinyl)-alpha-D-glucosamine + NADPH + H(+)</text>
        <dbReference type="Rhea" id="RHEA:12248"/>
        <dbReference type="ChEBI" id="CHEBI:15378"/>
        <dbReference type="ChEBI" id="CHEBI:57783"/>
        <dbReference type="ChEBI" id="CHEBI:58349"/>
        <dbReference type="ChEBI" id="CHEBI:68483"/>
        <dbReference type="ChEBI" id="CHEBI:70757"/>
        <dbReference type="EC" id="1.3.1.98"/>
    </reaction>
</comment>
<evidence type="ECO:0000256" key="9">
    <source>
        <dbReference type="ARBA" id="ARBA00022857"/>
    </source>
</evidence>
<keyword evidence="19" id="KW-1185">Reference proteome</keyword>
<comment type="function">
    <text evidence="2 16">Cell wall formation.</text>
</comment>
<keyword evidence="9 16" id="KW-0521">NADP</keyword>
<dbReference type="NCBIfam" id="TIGR00179">
    <property type="entry name" value="murB"/>
    <property type="match status" value="1"/>
</dbReference>
<accession>A0ABT4CWC9</accession>
<keyword evidence="7 16" id="KW-0285">Flavoprotein</keyword>
<dbReference type="InterPro" id="IPR016169">
    <property type="entry name" value="FAD-bd_PCMH_sub2"/>
</dbReference>
<keyword evidence="14 16" id="KW-0961">Cell wall biogenesis/degradation</keyword>
<dbReference type="InterPro" id="IPR036635">
    <property type="entry name" value="MurB_C_sf"/>
</dbReference>
<evidence type="ECO:0000259" key="17">
    <source>
        <dbReference type="PROSITE" id="PS51387"/>
    </source>
</evidence>
<dbReference type="RefSeq" id="WP_268039548.1">
    <property type="nucleotide sequence ID" value="NZ_JAPQER010000001.1"/>
</dbReference>
<keyword evidence="11 16" id="KW-0573">Peptidoglycan synthesis</keyword>
<evidence type="ECO:0000256" key="6">
    <source>
        <dbReference type="ARBA" id="ARBA00022618"/>
    </source>
</evidence>
<feature type="active site" evidence="16">
    <location>
        <position position="177"/>
    </location>
</feature>
<evidence type="ECO:0000256" key="13">
    <source>
        <dbReference type="ARBA" id="ARBA00023306"/>
    </source>
</evidence>
<dbReference type="Pfam" id="PF01565">
    <property type="entry name" value="FAD_binding_4"/>
    <property type="match status" value="1"/>
</dbReference>
<feature type="domain" description="FAD-binding PCMH-type" evidence="17">
    <location>
        <begin position="34"/>
        <end position="198"/>
    </location>
</feature>
<dbReference type="InterPro" id="IPR006094">
    <property type="entry name" value="Oxid_FAD_bind_N"/>
</dbReference>
<evidence type="ECO:0000256" key="5">
    <source>
        <dbReference type="ARBA" id="ARBA00022490"/>
    </source>
</evidence>
<keyword evidence="8 16" id="KW-0274">FAD</keyword>
<evidence type="ECO:0000256" key="15">
    <source>
        <dbReference type="ARBA" id="ARBA00048914"/>
    </source>
</evidence>
<dbReference type="HAMAP" id="MF_00037">
    <property type="entry name" value="MurB"/>
    <property type="match status" value="1"/>
</dbReference>
<comment type="similarity">
    <text evidence="16">Belongs to the MurB family.</text>
</comment>
<feature type="active site" evidence="16">
    <location>
        <position position="297"/>
    </location>
</feature>
<dbReference type="InterPro" id="IPR003170">
    <property type="entry name" value="MurB"/>
</dbReference>
<evidence type="ECO:0000313" key="19">
    <source>
        <dbReference type="Proteomes" id="UP001078443"/>
    </source>
</evidence>
<dbReference type="PANTHER" id="PTHR21071">
    <property type="entry name" value="UDP-N-ACETYLENOLPYRUVOYLGLUCOSAMINE REDUCTASE"/>
    <property type="match status" value="1"/>
</dbReference>
<keyword evidence="13 16" id="KW-0131">Cell cycle</keyword>
<proteinExistence type="inferred from homology"/>
<evidence type="ECO:0000256" key="7">
    <source>
        <dbReference type="ARBA" id="ARBA00022630"/>
    </source>
</evidence>
<evidence type="ECO:0000256" key="2">
    <source>
        <dbReference type="ARBA" id="ARBA00003921"/>
    </source>
</evidence>
<comment type="subcellular location">
    <subcellularLocation>
        <location evidence="3 16">Cytoplasm</location>
    </subcellularLocation>
</comment>
<evidence type="ECO:0000256" key="10">
    <source>
        <dbReference type="ARBA" id="ARBA00022960"/>
    </source>
</evidence>
<sequence length="308" mass="33691">MVQDISVVNKFKDILDENDIKVNALMKKYTSFKVGGPADILVTPTNYEQVKEIINFCKKNSITYYVIGNGTNLVVRDGGIRGVVINLSRLDKLSVDGEILSTQAGALLSSAAKLALKHSLKGLEFANGIPGSVGGAVAMNAGAYNGEISQVIESVLIIDNNGQIRKISKDELELNYRMSAVLKFGYIVLEATFKLEKGDYETIKNRINDLTRRRKEKQPLEYPSAGSTFKRPEGYFAGKLIQDCGLKGTSVGGAEVSVKHSGFIINKNNATAKDIMELIAIVQKKVKEQYGVNLNPEVRIVGEEIDEV</sequence>
<protein>
    <recommendedName>
        <fullName evidence="16">UDP-N-acetylenolpyruvoylglucosamine reductase</fullName>
        <ecNumber evidence="16">1.3.1.98</ecNumber>
    </recommendedName>
    <alternativeName>
        <fullName evidence="16">UDP-N-acetylmuramate dehydrogenase</fullName>
    </alternativeName>
</protein>
<organism evidence="18 19">
    <name type="scientific">Clostridium aestuarii</name>
    <dbReference type="NCBI Taxonomy" id="338193"/>
    <lineage>
        <taxon>Bacteria</taxon>
        <taxon>Bacillati</taxon>
        <taxon>Bacillota</taxon>
        <taxon>Clostridia</taxon>
        <taxon>Eubacteriales</taxon>
        <taxon>Clostridiaceae</taxon>
        <taxon>Clostridium</taxon>
    </lineage>
</organism>
<dbReference type="InterPro" id="IPR011601">
    <property type="entry name" value="MurB_C"/>
</dbReference>
<dbReference type="Gene3D" id="3.90.78.10">
    <property type="entry name" value="UDP-N-acetylenolpyruvoylglucosamine reductase, C-terminal domain"/>
    <property type="match status" value="1"/>
</dbReference>
<keyword evidence="5 16" id="KW-0963">Cytoplasm</keyword>
<dbReference type="Pfam" id="PF02873">
    <property type="entry name" value="MurB_C"/>
    <property type="match status" value="1"/>
</dbReference>
<keyword evidence="12 16" id="KW-0560">Oxidoreductase</keyword>
<dbReference type="EC" id="1.3.1.98" evidence="16"/>
<evidence type="ECO:0000313" key="18">
    <source>
        <dbReference type="EMBL" id="MCY6483294.1"/>
    </source>
</evidence>
<dbReference type="PROSITE" id="PS51387">
    <property type="entry name" value="FAD_PCMH"/>
    <property type="match status" value="1"/>
</dbReference>
<dbReference type="NCBIfam" id="NF010480">
    <property type="entry name" value="PRK13905.1"/>
    <property type="match status" value="1"/>
</dbReference>
<feature type="active site" description="Proton donor" evidence="16">
    <location>
        <position position="227"/>
    </location>
</feature>
<dbReference type="InterPro" id="IPR016167">
    <property type="entry name" value="FAD-bd_PCMH_sub1"/>
</dbReference>
<dbReference type="EMBL" id="JAPQER010000001">
    <property type="protein sequence ID" value="MCY6483294.1"/>
    <property type="molecule type" value="Genomic_DNA"/>
</dbReference>
<evidence type="ECO:0000256" key="8">
    <source>
        <dbReference type="ARBA" id="ARBA00022827"/>
    </source>
</evidence>
<evidence type="ECO:0000256" key="12">
    <source>
        <dbReference type="ARBA" id="ARBA00023002"/>
    </source>
</evidence>
<evidence type="ECO:0000256" key="16">
    <source>
        <dbReference type="HAMAP-Rule" id="MF_00037"/>
    </source>
</evidence>